<evidence type="ECO:0000313" key="5">
    <source>
        <dbReference type="Proteomes" id="UP000196710"/>
    </source>
</evidence>
<reference evidence="4 6" key="3">
    <citation type="submission" date="2020-11" db="EMBL/GenBank/DDBJ databases">
        <title>Closed and high quality bacterial genomes of the OMM12 community.</title>
        <authorList>
            <person name="Marbouty M."/>
            <person name="Lamy-Besnier Q."/>
            <person name="Debarbieux L."/>
            <person name="Koszul R."/>
        </authorList>
    </citation>
    <scope>NUCLEOTIDE SEQUENCE [LARGE SCALE GENOMIC DNA]</scope>
    <source>
        <strain evidence="4 6">KB18</strain>
    </source>
</reference>
<protein>
    <submittedName>
        <fullName evidence="4">Gfo/Idh/MocA family oxidoreductase</fullName>
    </submittedName>
</protein>
<dbReference type="KEGG" id="amur:ADH66_17815"/>
<feature type="domain" description="Gfo/Idh/MocA-like oxidoreductase N-terminal" evidence="1">
    <location>
        <begin position="5"/>
        <end position="117"/>
    </location>
</feature>
<dbReference type="RefSeq" id="WP_066538028.1">
    <property type="nucleotide sequence ID" value="NZ_CP021422.1"/>
</dbReference>
<accession>A0A1Z2XV72</accession>
<dbReference type="PANTHER" id="PTHR43249:SF1">
    <property type="entry name" value="D-GLUCOSIDE 3-DEHYDROGENASE"/>
    <property type="match status" value="1"/>
</dbReference>
<keyword evidence="5" id="KW-1185">Reference proteome</keyword>
<evidence type="ECO:0000313" key="6">
    <source>
        <dbReference type="Proteomes" id="UP000596035"/>
    </source>
</evidence>
<dbReference type="InterPro" id="IPR055170">
    <property type="entry name" value="GFO_IDH_MocA-like_dom"/>
</dbReference>
<dbReference type="InterPro" id="IPR036291">
    <property type="entry name" value="NAD(P)-bd_dom_sf"/>
</dbReference>
<evidence type="ECO:0000259" key="2">
    <source>
        <dbReference type="Pfam" id="PF22725"/>
    </source>
</evidence>
<evidence type="ECO:0000313" key="3">
    <source>
        <dbReference type="EMBL" id="ASB42345.1"/>
    </source>
</evidence>
<dbReference type="PANTHER" id="PTHR43249">
    <property type="entry name" value="UDP-N-ACETYL-2-AMINO-2-DEOXY-D-GLUCURONATE OXIDASE"/>
    <property type="match status" value="1"/>
</dbReference>
<evidence type="ECO:0000313" key="4">
    <source>
        <dbReference type="EMBL" id="QQR31626.1"/>
    </source>
</evidence>
<dbReference type="EMBL" id="CP021422">
    <property type="protein sequence ID" value="ASB42345.1"/>
    <property type="molecule type" value="Genomic_DNA"/>
</dbReference>
<evidence type="ECO:0000259" key="1">
    <source>
        <dbReference type="Pfam" id="PF01408"/>
    </source>
</evidence>
<dbReference type="InterPro" id="IPR000683">
    <property type="entry name" value="Gfo/Idh/MocA-like_OxRdtase_N"/>
</dbReference>
<dbReference type="SUPFAM" id="SSF51735">
    <property type="entry name" value="NAD(P)-binding Rossmann-fold domains"/>
    <property type="match status" value="1"/>
</dbReference>
<dbReference type="EMBL" id="CP065321">
    <property type="protein sequence ID" value="QQR31626.1"/>
    <property type="molecule type" value="Genomic_DNA"/>
</dbReference>
<dbReference type="Pfam" id="PF01408">
    <property type="entry name" value="GFO_IDH_MocA"/>
    <property type="match status" value="1"/>
</dbReference>
<reference evidence="5" key="2">
    <citation type="submission" date="2017-05" db="EMBL/GenBank/DDBJ databases">
        <title>Improved OligoMM genomes.</title>
        <authorList>
            <person name="Garzetti D."/>
        </authorList>
    </citation>
    <scope>NUCLEOTIDE SEQUENCE [LARGE SCALE GENOMIC DNA]</scope>
    <source>
        <strain evidence="5">KB18</strain>
    </source>
</reference>
<feature type="domain" description="GFO/IDH/MocA-like oxidoreductase" evidence="2">
    <location>
        <begin position="130"/>
        <end position="253"/>
    </location>
</feature>
<dbReference type="Gene3D" id="3.40.50.720">
    <property type="entry name" value="NAD(P)-binding Rossmann-like Domain"/>
    <property type="match status" value="1"/>
</dbReference>
<name>A0A1Z2XV72_9FIRM</name>
<dbReference type="GO" id="GO:0000166">
    <property type="term" value="F:nucleotide binding"/>
    <property type="evidence" value="ECO:0007669"/>
    <property type="project" value="InterPro"/>
</dbReference>
<dbReference type="Pfam" id="PF22725">
    <property type="entry name" value="GFO_IDH_MocA_C3"/>
    <property type="match status" value="1"/>
</dbReference>
<dbReference type="InterPro" id="IPR052515">
    <property type="entry name" value="Gfo/Idh/MocA_Oxidoreductase"/>
</dbReference>
<gene>
    <name evidence="3" type="ORF">ADH66_17815</name>
    <name evidence="4" type="ORF">I5Q82_08215</name>
</gene>
<reference evidence="3" key="1">
    <citation type="journal article" date="2017" name="Genome Announc.">
        <title>High-Quality Whole-Genome Sequences of the Oligo-Mouse-Microbiota Bacterial Community.</title>
        <authorList>
            <person name="Garzetti D."/>
            <person name="Brugiroux S."/>
            <person name="Bunk B."/>
            <person name="Pukall R."/>
            <person name="McCoy K.D."/>
            <person name="Macpherson A.J."/>
            <person name="Stecher B."/>
        </authorList>
    </citation>
    <scope>NUCLEOTIDE SEQUENCE</scope>
    <source>
        <strain evidence="3">KB18</strain>
    </source>
</reference>
<dbReference type="Proteomes" id="UP000196710">
    <property type="component" value="Chromosome"/>
</dbReference>
<sequence length="332" mass="36789">MTVPLKCALVGCGSIAQVHARALSEMPEARLLAFADLLPERAQAMAEKYGGKAYGSLDELLAHEQIDVLHLCTPHYLHTPMAQQAADLQINVFTEKPPVIDRDQWAQFNRLEDKVGVGICFQNRYNGSTRALKALLDSGEAGEVLGSRGFVTWRRDAAYYTESGWRGALATEGGGALINQAIHTLDLMAYLLGPGQVLGASLSNRHLKGVIEVEDTLEAALDFGNKRGLFYAATDYSLDAPILFELSCENATLRLEGERFTRFWRDGRIEQEDYTAQDPTVPGKAYWGSSHRRCIEDFYRCVQSGRRFMNDISGVSNTVELMLSLYEAARGK</sequence>
<dbReference type="SUPFAM" id="SSF55347">
    <property type="entry name" value="Glyceraldehyde-3-phosphate dehydrogenase-like, C-terminal domain"/>
    <property type="match status" value="1"/>
</dbReference>
<dbReference type="Proteomes" id="UP000596035">
    <property type="component" value="Chromosome"/>
</dbReference>
<proteinExistence type="predicted"/>
<dbReference type="AlphaFoldDB" id="A0A1Z2XV72"/>
<dbReference type="Gene3D" id="3.30.360.10">
    <property type="entry name" value="Dihydrodipicolinate Reductase, domain 2"/>
    <property type="match status" value="1"/>
</dbReference>
<organism evidence="4 6">
    <name type="scientific">Acutalibacter muris</name>
    <dbReference type="NCBI Taxonomy" id="1796620"/>
    <lineage>
        <taxon>Bacteria</taxon>
        <taxon>Bacillati</taxon>
        <taxon>Bacillota</taxon>
        <taxon>Clostridia</taxon>
        <taxon>Eubacteriales</taxon>
        <taxon>Acutalibacteraceae</taxon>
        <taxon>Acutalibacter</taxon>
    </lineage>
</organism>